<dbReference type="PATRIC" id="fig|1203554.3.peg.2459"/>
<dbReference type="SUPFAM" id="SSF53474">
    <property type="entry name" value="alpha/beta-Hydrolases"/>
    <property type="match status" value="1"/>
</dbReference>
<dbReference type="Pfam" id="PF12697">
    <property type="entry name" value="Abhydrolase_6"/>
    <property type="match status" value="1"/>
</dbReference>
<dbReference type="InterPro" id="IPR050266">
    <property type="entry name" value="AB_hydrolase_sf"/>
</dbReference>
<dbReference type="STRING" id="1203554.HMPREF1476_02379"/>
<protein>
    <recommendedName>
        <fullName evidence="1">AB hydrolase-1 domain-containing protein</fullName>
    </recommendedName>
</protein>
<evidence type="ECO:0000313" key="3">
    <source>
        <dbReference type="Proteomes" id="UP000014400"/>
    </source>
</evidence>
<dbReference type="eggNOG" id="COG2267">
    <property type="taxonomic scope" value="Bacteria"/>
</dbReference>
<accession>S3BTN5</accession>
<organism evidence="2 3">
    <name type="scientific">Sutterella wadsworthensis HGA0223</name>
    <dbReference type="NCBI Taxonomy" id="1203554"/>
    <lineage>
        <taxon>Bacteria</taxon>
        <taxon>Pseudomonadati</taxon>
        <taxon>Pseudomonadota</taxon>
        <taxon>Betaproteobacteria</taxon>
        <taxon>Burkholderiales</taxon>
        <taxon>Sutterellaceae</taxon>
        <taxon>Sutterella</taxon>
    </lineage>
</organism>
<dbReference type="Gene3D" id="3.40.50.1820">
    <property type="entry name" value="alpha/beta hydrolase"/>
    <property type="match status" value="1"/>
</dbReference>
<dbReference type="GO" id="GO:0016020">
    <property type="term" value="C:membrane"/>
    <property type="evidence" value="ECO:0007669"/>
    <property type="project" value="TreeGrafter"/>
</dbReference>
<keyword evidence="3" id="KW-1185">Reference proteome</keyword>
<name>S3BTN5_9BURK</name>
<reference evidence="2 3" key="1">
    <citation type="submission" date="2013-04" db="EMBL/GenBank/DDBJ databases">
        <title>The Genome Sequence of Sutterella wadsworthensis HGA0223.</title>
        <authorList>
            <consortium name="The Broad Institute Genomics Platform"/>
            <person name="Earl A."/>
            <person name="Ward D."/>
            <person name="Feldgarden M."/>
            <person name="Gevers D."/>
            <person name="Schmidt T.M."/>
            <person name="Dover J."/>
            <person name="Dai D."/>
            <person name="Walker B."/>
            <person name="Young S."/>
            <person name="Zeng Q."/>
            <person name="Gargeya S."/>
            <person name="Fitzgerald M."/>
            <person name="Haas B."/>
            <person name="Abouelleil A."/>
            <person name="Allen A.W."/>
            <person name="Alvarado L."/>
            <person name="Arachchi H.M."/>
            <person name="Berlin A.M."/>
            <person name="Chapman S.B."/>
            <person name="Gainer-Dewar J."/>
            <person name="Goldberg J."/>
            <person name="Griggs A."/>
            <person name="Gujja S."/>
            <person name="Hansen M."/>
            <person name="Howarth C."/>
            <person name="Imamovic A."/>
            <person name="Ireland A."/>
            <person name="Larimer J."/>
            <person name="McCowan C."/>
            <person name="Murphy C."/>
            <person name="Pearson M."/>
            <person name="Poon T.W."/>
            <person name="Priest M."/>
            <person name="Roberts A."/>
            <person name="Saif S."/>
            <person name="Shea T."/>
            <person name="Sisk P."/>
            <person name="Sykes S."/>
            <person name="Wortman J."/>
            <person name="Nusbaum C."/>
            <person name="Birren B."/>
        </authorList>
    </citation>
    <scope>NUCLEOTIDE SEQUENCE [LARGE SCALE GENOMIC DNA]</scope>
    <source>
        <strain evidence="2 3">HGA0223</strain>
    </source>
</reference>
<dbReference type="InterPro" id="IPR029058">
    <property type="entry name" value="AB_hydrolase_fold"/>
</dbReference>
<dbReference type="PANTHER" id="PTHR43798:SF33">
    <property type="entry name" value="HYDROLASE, PUTATIVE (AFU_ORTHOLOGUE AFUA_2G14860)-RELATED"/>
    <property type="match status" value="1"/>
</dbReference>
<dbReference type="AlphaFoldDB" id="S3BTN5"/>
<comment type="caution">
    <text evidence="2">The sequence shown here is derived from an EMBL/GenBank/DDBJ whole genome shotgun (WGS) entry which is preliminary data.</text>
</comment>
<dbReference type="InterPro" id="IPR000073">
    <property type="entry name" value="AB_hydrolase_1"/>
</dbReference>
<dbReference type="Proteomes" id="UP000014400">
    <property type="component" value="Unassembled WGS sequence"/>
</dbReference>
<gene>
    <name evidence="2" type="ORF">HMPREF1476_02379</name>
</gene>
<evidence type="ECO:0000259" key="1">
    <source>
        <dbReference type="Pfam" id="PF12697"/>
    </source>
</evidence>
<dbReference type="HOGENOM" id="CLU_020336_50_4_4"/>
<dbReference type="RefSeq" id="WP_016475344.1">
    <property type="nucleotide sequence ID" value="NZ_KE150482.1"/>
</dbReference>
<feature type="domain" description="AB hydrolase-1" evidence="1">
    <location>
        <begin position="45"/>
        <end position="287"/>
    </location>
</feature>
<dbReference type="GeneID" id="64062247"/>
<sequence>MSTLSPAVHLLFPLVAGETRLVIPLEETVLSAALKPASDRSQRLIVFVHGAASNASRWEEFVDTTALSQRWTLVRFDLRGHGASPARRPGRLENYADDIAAVIGAAGAHGPIVVVGHSLGAAAALVLARRFPHIVNGLILIDPLLEGCLTPEALCMRRRAPLLHLLEICGRIAGLCGLSRRLAPCRLRTMDEEARQKIAQGGAALLAFKKSYSSVWNDLKHEHLDVFARDLLEVGRPTASLAELGLPLLVLGADSGTFTNAAAMQRETEEAGGRFELLHCLHWPLTECRPAVEAALIRWAQQF</sequence>
<evidence type="ECO:0000313" key="2">
    <source>
        <dbReference type="EMBL" id="EPD97542.1"/>
    </source>
</evidence>
<proteinExistence type="predicted"/>
<dbReference type="EMBL" id="ATCF01000038">
    <property type="protein sequence ID" value="EPD97542.1"/>
    <property type="molecule type" value="Genomic_DNA"/>
</dbReference>
<dbReference type="PANTHER" id="PTHR43798">
    <property type="entry name" value="MONOACYLGLYCEROL LIPASE"/>
    <property type="match status" value="1"/>
</dbReference>